<dbReference type="Proteomes" id="UP000051260">
    <property type="component" value="Unassembled WGS sequence"/>
</dbReference>
<dbReference type="PROSITE" id="PS50931">
    <property type="entry name" value="HTH_LYSR"/>
    <property type="match status" value="1"/>
</dbReference>
<evidence type="ECO:0000256" key="4">
    <source>
        <dbReference type="ARBA" id="ARBA00023163"/>
    </source>
</evidence>
<dbReference type="Pfam" id="PF00126">
    <property type="entry name" value="HTH_1"/>
    <property type="match status" value="1"/>
</dbReference>
<sequence>MQKLWSLLSSPRHLVVFEAAARTGSFTKAAEELNVQQPAVSASIKQLETTLGVVLFRRSHRKITLTNAGDRLFSDVTRSFEILSHSAASIRQFASNDHVTLSASSAFNNYWLMPRIASFQQNHPDIELRLQSSDREPDLNVETISLAVRLGDGDWPGCDAQLISNEIIYPVAAPRVMAAAVNLKNVPGLLNQRLIHLEEPIRERPTWEQWFRTFGITEVTPRTGLRLNDYALVLQAAMAGEGFAFGWHHVVAPLVRQGMLAARTDWAWKTGKGFYLVWSRTRPLTPEAEIVRDWILSARQHD</sequence>
<dbReference type="Pfam" id="PF03466">
    <property type="entry name" value="LysR_substrate"/>
    <property type="match status" value="1"/>
</dbReference>
<evidence type="ECO:0000256" key="3">
    <source>
        <dbReference type="ARBA" id="ARBA00023125"/>
    </source>
</evidence>
<dbReference type="SUPFAM" id="SSF53850">
    <property type="entry name" value="Periplasmic binding protein-like II"/>
    <property type="match status" value="1"/>
</dbReference>
<evidence type="ECO:0000313" key="7">
    <source>
        <dbReference type="Proteomes" id="UP000051260"/>
    </source>
</evidence>
<name>A0A0P1J0D6_9RHOB</name>
<keyword evidence="3" id="KW-0238">DNA-binding</keyword>
<dbReference type="GO" id="GO:0003700">
    <property type="term" value="F:DNA-binding transcription factor activity"/>
    <property type="evidence" value="ECO:0007669"/>
    <property type="project" value="InterPro"/>
</dbReference>
<dbReference type="GO" id="GO:0043565">
    <property type="term" value="F:sequence-specific DNA binding"/>
    <property type="evidence" value="ECO:0007669"/>
    <property type="project" value="TreeGrafter"/>
</dbReference>
<dbReference type="AlphaFoldDB" id="A0A0P1J0D6"/>
<dbReference type="Gene3D" id="1.10.10.10">
    <property type="entry name" value="Winged helix-like DNA-binding domain superfamily/Winged helix DNA-binding domain"/>
    <property type="match status" value="1"/>
</dbReference>
<dbReference type="PANTHER" id="PTHR30537:SF74">
    <property type="entry name" value="HTH-TYPE TRANSCRIPTIONAL REGULATOR TRPI"/>
    <property type="match status" value="1"/>
</dbReference>
<dbReference type="GO" id="GO:0006351">
    <property type="term" value="P:DNA-templated transcription"/>
    <property type="evidence" value="ECO:0007669"/>
    <property type="project" value="TreeGrafter"/>
</dbReference>
<dbReference type="FunFam" id="1.10.10.10:FF:000001">
    <property type="entry name" value="LysR family transcriptional regulator"/>
    <property type="match status" value="1"/>
</dbReference>
<dbReference type="CDD" id="cd08432">
    <property type="entry name" value="PBP2_GcdR_TrpI_HvrB_AmpR_like"/>
    <property type="match status" value="1"/>
</dbReference>
<dbReference type="RefSeq" id="WP_058283783.1">
    <property type="nucleotide sequence ID" value="NZ_CYUD01000018.1"/>
</dbReference>
<dbReference type="InterPro" id="IPR005119">
    <property type="entry name" value="LysR_subst-bd"/>
</dbReference>
<keyword evidence="4" id="KW-0804">Transcription</keyword>
<dbReference type="OrthoDB" id="9804958at2"/>
<organism evidence="6 7">
    <name type="scientific">Ruegeria denitrificans</name>
    <dbReference type="NCBI Taxonomy" id="1715692"/>
    <lineage>
        <taxon>Bacteria</taxon>
        <taxon>Pseudomonadati</taxon>
        <taxon>Pseudomonadota</taxon>
        <taxon>Alphaproteobacteria</taxon>
        <taxon>Rhodobacterales</taxon>
        <taxon>Roseobacteraceae</taxon>
        <taxon>Ruegeria</taxon>
    </lineage>
</organism>
<dbReference type="InterPro" id="IPR058163">
    <property type="entry name" value="LysR-type_TF_proteobact-type"/>
</dbReference>
<dbReference type="PRINTS" id="PR00039">
    <property type="entry name" value="HTHLYSR"/>
</dbReference>
<dbReference type="STRING" id="1715692.RUE5091_04167"/>
<protein>
    <submittedName>
        <fullName evidence="6">Gcv operon activator</fullName>
    </submittedName>
</protein>
<evidence type="ECO:0000259" key="5">
    <source>
        <dbReference type="PROSITE" id="PS50931"/>
    </source>
</evidence>
<dbReference type="EMBL" id="CYUD01000018">
    <property type="protein sequence ID" value="CUK17827.1"/>
    <property type="molecule type" value="Genomic_DNA"/>
</dbReference>
<accession>A0A0P1J0D6</accession>
<dbReference type="InterPro" id="IPR036390">
    <property type="entry name" value="WH_DNA-bd_sf"/>
</dbReference>
<gene>
    <name evidence="6" type="primary">gcvA_17</name>
    <name evidence="6" type="ORF">RUE5091_04167</name>
</gene>
<reference evidence="7" key="1">
    <citation type="submission" date="2015-09" db="EMBL/GenBank/DDBJ databases">
        <authorList>
            <person name="Rodrigo-Torres L."/>
            <person name="Arahal D.R."/>
        </authorList>
    </citation>
    <scope>NUCLEOTIDE SEQUENCE [LARGE SCALE GENOMIC DNA]</scope>
    <source>
        <strain evidence="7">CECT 5091</strain>
    </source>
</reference>
<keyword evidence="7" id="KW-1185">Reference proteome</keyword>
<dbReference type="PANTHER" id="PTHR30537">
    <property type="entry name" value="HTH-TYPE TRANSCRIPTIONAL REGULATOR"/>
    <property type="match status" value="1"/>
</dbReference>
<dbReference type="InterPro" id="IPR036388">
    <property type="entry name" value="WH-like_DNA-bd_sf"/>
</dbReference>
<proteinExistence type="inferred from homology"/>
<evidence type="ECO:0000313" key="6">
    <source>
        <dbReference type="EMBL" id="CUK17827.1"/>
    </source>
</evidence>
<comment type="similarity">
    <text evidence="1">Belongs to the LysR transcriptional regulatory family.</text>
</comment>
<evidence type="ECO:0000256" key="2">
    <source>
        <dbReference type="ARBA" id="ARBA00023015"/>
    </source>
</evidence>
<dbReference type="SUPFAM" id="SSF46785">
    <property type="entry name" value="Winged helix' DNA-binding domain"/>
    <property type="match status" value="1"/>
</dbReference>
<evidence type="ECO:0000256" key="1">
    <source>
        <dbReference type="ARBA" id="ARBA00009437"/>
    </source>
</evidence>
<keyword evidence="2" id="KW-0805">Transcription regulation</keyword>
<dbReference type="Gene3D" id="3.40.190.10">
    <property type="entry name" value="Periplasmic binding protein-like II"/>
    <property type="match status" value="2"/>
</dbReference>
<feature type="domain" description="HTH lysR-type" evidence="5">
    <location>
        <begin position="12"/>
        <end position="66"/>
    </location>
</feature>
<dbReference type="InterPro" id="IPR000847">
    <property type="entry name" value="LysR_HTH_N"/>
</dbReference>